<gene>
    <name evidence="1" type="ORF">NOO_LOCUS2440</name>
</gene>
<reference evidence="1 2" key="2">
    <citation type="submission" date="2018-08" db="EMBL/GenBank/DDBJ databases">
        <authorList>
            <person name="Laetsch R D."/>
            <person name="Stevens L."/>
            <person name="Kumar S."/>
            <person name="Blaxter L. M."/>
        </authorList>
    </citation>
    <scope>NUCLEOTIDE SEQUENCE [LARGE SCALE GENOMIC DNA]</scope>
</reference>
<protein>
    <submittedName>
        <fullName evidence="1 3">Uncharacterized protein</fullName>
    </submittedName>
</protein>
<dbReference type="EMBL" id="UYRW01000384">
    <property type="protein sequence ID" value="VDK66313.1"/>
    <property type="molecule type" value="Genomic_DNA"/>
</dbReference>
<sequence>MAFYFALMNISKTTFDNSTKRRSLSLSHNHDHLQRSNRRRCTIISYGANGLQKQGELSSQTCQGRREFYKVEKNSKPIRNDIQEKKVMFEKREFGKKAIQVDNFLKSHAFLDAWLLNKKRSNSGHEAKVEKYPLGLSACSDHVKRVNDQIITLSTVQNNELIENKLFLSAPIRKRNFWKPANLLRRRSASDIPLKYTWSYFNPGFHFVEDEFKAQDSDCNTAIPADNNYIFSSYIYSERLSPLDDF</sequence>
<dbReference type="AlphaFoldDB" id="A0A182E385"/>
<proteinExistence type="predicted"/>
<dbReference type="Proteomes" id="UP000271087">
    <property type="component" value="Unassembled WGS sequence"/>
</dbReference>
<reference evidence="3" key="1">
    <citation type="submission" date="2016-06" db="UniProtKB">
        <authorList>
            <consortium name="WormBaseParasite"/>
        </authorList>
    </citation>
    <scope>IDENTIFICATION</scope>
</reference>
<dbReference type="OrthoDB" id="10435971at2759"/>
<name>A0A182E385_ONCOC</name>
<evidence type="ECO:0000313" key="3">
    <source>
        <dbReference type="WBParaSite" id="nOo.2.0.1.t02440-RA"/>
    </source>
</evidence>
<organism evidence="3">
    <name type="scientific">Onchocerca ochengi</name>
    <name type="common">Filarial nematode worm</name>
    <dbReference type="NCBI Taxonomy" id="42157"/>
    <lineage>
        <taxon>Eukaryota</taxon>
        <taxon>Metazoa</taxon>
        <taxon>Ecdysozoa</taxon>
        <taxon>Nematoda</taxon>
        <taxon>Chromadorea</taxon>
        <taxon>Rhabditida</taxon>
        <taxon>Spirurina</taxon>
        <taxon>Spiruromorpha</taxon>
        <taxon>Filarioidea</taxon>
        <taxon>Onchocercidae</taxon>
        <taxon>Onchocerca</taxon>
    </lineage>
</organism>
<dbReference type="WBParaSite" id="nOo.2.0.1.t02440-RA">
    <property type="protein sequence ID" value="nOo.2.0.1.t02440-RA"/>
    <property type="gene ID" value="nOo.2.0.1.g02440"/>
</dbReference>
<keyword evidence="2" id="KW-1185">Reference proteome</keyword>
<evidence type="ECO:0000313" key="1">
    <source>
        <dbReference type="EMBL" id="VDK66313.1"/>
    </source>
</evidence>
<evidence type="ECO:0000313" key="2">
    <source>
        <dbReference type="Proteomes" id="UP000271087"/>
    </source>
</evidence>
<accession>A0A182E385</accession>